<reference evidence="2" key="1">
    <citation type="submission" date="2019-12" db="EMBL/GenBank/DDBJ databases">
        <title>Genome sequencing and annotation of Brassica cretica.</title>
        <authorList>
            <person name="Studholme D.J."/>
            <person name="Sarris P."/>
        </authorList>
    </citation>
    <scope>NUCLEOTIDE SEQUENCE</scope>
    <source>
        <strain evidence="2">PFS-109/04</strain>
        <tissue evidence="2">Leaf</tissue>
    </source>
</reference>
<gene>
    <name evidence="2" type="ORF">F2Q69_00005359</name>
    <name evidence="1" type="ORF">F2Q70_00011126</name>
</gene>
<evidence type="ECO:0000313" key="2">
    <source>
        <dbReference type="EMBL" id="KAF3506407.1"/>
    </source>
</evidence>
<dbReference type="EMBL" id="QGKX02001521">
    <property type="protein sequence ID" value="KAF3506407.1"/>
    <property type="molecule type" value="Genomic_DNA"/>
</dbReference>
<protein>
    <submittedName>
        <fullName evidence="1">Uncharacterized protein</fullName>
    </submittedName>
</protein>
<organism evidence="1">
    <name type="scientific">Brassica cretica</name>
    <name type="common">Mustard</name>
    <dbReference type="NCBI Taxonomy" id="69181"/>
    <lineage>
        <taxon>Eukaryota</taxon>
        <taxon>Viridiplantae</taxon>
        <taxon>Streptophyta</taxon>
        <taxon>Embryophyta</taxon>
        <taxon>Tracheophyta</taxon>
        <taxon>Spermatophyta</taxon>
        <taxon>Magnoliopsida</taxon>
        <taxon>eudicotyledons</taxon>
        <taxon>Gunneridae</taxon>
        <taxon>Pentapetalae</taxon>
        <taxon>rosids</taxon>
        <taxon>malvids</taxon>
        <taxon>Brassicales</taxon>
        <taxon>Brassicaceae</taxon>
        <taxon>Brassiceae</taxon>
        <taxon>Brassica</taxon>
    </lineage>
</organism>
<evidence type="ECO:0000313" key="1">
    <source>
        <dbReference type="EMBL" id="KAF2614228.1"/>
    </source>
</evidence>
<sequence length="97" mass="11373">MSKKIKFWDPPSLRHASAVFSWWTNPIESNFFFYNNVEIKLVIRDAILGKRNRKQFNALMQHCLAYDDIMCDLVFTQAGVHAAKLCHGTQGCRWRHC</sequence>
<dbReference type="AlphaFoldDB" id="A0A8S9M879"/>
<reference evidence="1" key="2">
    <citation type="submission" date="2019-12" db="EMBL/GenBank/DDBJ databases">
        <title>Genome sequencing and annotation of Brassica cretica.</title>
        <authorList>
            <person name="Studholme D.J."/>
            <person name="Sarris P.F."/>
        </authorList>
    </citation>
    <scope>NUCLEOTIDE SEQUENCE</scope>
    <source>
        <strain evidence="1">PFS-102/07</strain>
        <tissue evidence="1">Leaf</tissue>
    </source>
</reference>
<dbReference type="EMBL" id="QGKY02000089">
    <property type="protein sequence ID" value="KAF2614228.1"/>
    <property type="molecule type" value="Genomic_DNA"/>
</dbReference>
<proteinExistence type="predicted"/>
<dbReference type="Proteomes" id="UP000712600">
    <property type="component" value="Unassembled WGS sequence"/>
</dbReference>
<comment type="caution">
    <text evidence="1">The sequence shown here is derived from an EMBL/GenBank/DDBJ whole genome shotgun (WGS) entry which is preliminary data.</text>
</comment>
<accession>A0A8S9M879</accession>
<name>A0A8S9M879_BRACR</name>